<dbReference type="Proteomes" id="UP000000265">
    <property type="component" value="Chromosome"/>
</dbReference>
<dbReference type="GO" id="GO:0016655">
    <property type="term" value="F:oxidoreductase activity, acting on NAD(P)H, quinone or similar compound as acceptor"/>
    <property type="evidence" value="ECO:0007669"/>
    <property type="project" value="InterPro"/>
</dbReference>
<reference evidence="5 6" key="2">
    <citation type="submission" date="2006-09" db="EMBL/GenBank/DDBJ databases">
        <authorList>
            <consortium name="The Klebsiella pneumonia Genome Sequencing Project"/>
            <person name="McClelland M."/>
            <person name="Sanderson E.K."/>
            <person name="Spieth J."/>
            <person name="Clifton W.S."/>
            <person name="Latreille P."/>
            <person name="Sabo A."/>
            <person name="Pepin K."/>
            <person name="Bhonagiri V."/>
            <person name="Porwollik S."/>
            <person name="Ali J."/>
            <person name="Wilson R.K."/>
        </authorList>
    </citation>
    <scope>NUCLEOTIDE SEQUENCE [LARGE SCALE GENOMIC DNA]</scope>
    <source>
        <strain evidence="6">ATCC 700721 / MGH 78578</strain>
    </source>
</reference>
<dbReference type="GO" id="GO:0010181">
    <property type="term" value="F:FMN binding"/>
    <property type="evidence" value="ECO:0007669"/>
    <property type="project" value="InterPro"/>
</dbReference>
<keyword evidence="3" id="KW-0285">Flavoprotein</keyword>
<dbReference type="AlphaFoldDB" id="A6T523"/>
<dbReference type="KEGG" id="kpn:KPN_00241"/>
<evidence type="ECO:0000313" key="6">
    <source>
        <dbReference type="Proteomes" id="UP000000265"/>
    </source>
</evidence>
<dbReference type="GO" id="GO:0006814">
    <property type="term" value="P:sodium ion transport"/>
    <property type="evidence" value="ECO:0007669"/>
    <property type="project" value="InterPro"/>
</dbReference>
<evidence type="ECO:0000256" key="1">
    <source>
        <dbReference type="ARBA" id="ARBA00022448"/>
    </source>
</evidence>
<evidence type="ECO:0000313" key="5">
    <source>
        <dbReference type="EMBL" id="ABR75694.1"/>
    </source>
</evidence>
<keyword evidence="2" id="KW-0597">Phosphoprotein</keyword>
<dbReference type="PANTHER" id="PTHR37838">
    <property type="entry name" value="NA(+)-TRANSLOCATING NADH-QUINONE REDUCTASE SUBUNIT C"/>
    <property type="match status" value="1"/>
</dbReference>
<dbReference type="EMBL" id="CP000647">
    <property type="protein sequence ID" value="ABR75694.1"/>
    <property type="molecule type" value="Genomic_DNA"/>
</dbReference>
<reference evidence="5 6" key="1">
    <citation type="journal article" date="2001" name="Nature">
        <title>Complete genome sequence of Salmonella enterica serovar Typhimurium LT2.</title>
        <authorList>
            <person name="McClelland M."/>
            <person name="Sanderson K.E."/>
            <person name="Spieth J."/>
            <person name="Clifton S.W."/>
            <person name="Latreille P."/>
            <person name="Courtney L."/>
            <person name="Porwollik S."/>
            <person name="Ali J."/>
            <person name="Dante M."/>
            <person name="Du F."/>
            <person name="Hou S."/>
            <person name="Layman D."/>
            <person name="Leonard S."/>
            <person name="Nguyen C."/>
            <person name="Scott K."/>
            <person name="Holmes A."/>
            <person name="Grewal N."/>
            <person name="Mulvaney E."/>
            <person name="Ryan E."/>
            <person name="Sun H."/>
            <person name="Florea L."/>
            <person name="Miller W."/>
            <person name="Stoneking T."/>
            <person name="Nhan M."/>
            <person name="Waterston R."/>
            <person name="Wilson R.K."/>
        </authorList>
    </citation>
    <scope>NUCLEOTIDE SEQUENCE [LARGE SCALE GENOMIC DNA]</scope>
    <source>
        <strain evidence="6">ATCC 700721 / MGH 78578</strain>
    </source>
</reference>
<gene>
    <name evidence="5" type="ORF">KPN_00241</name>
</gene>
<evidence type="ECO:0000256" key="4">
    <source>
        <dbReference type="ARBA" id="ARBA00022643"/>
    </source>
</evidence>
<name>A6T523_KLEP7</name>
<dbReference type="InterPro" id="IPR010204">
    <property type="entry name" value="NqrC"/>
</dbReference>
<accession>A6T523</accession>
<sequence>MAEKKSNDSIGKTLLVVLVLCLVCSIVVAGSAVGLKSRQQAQRALDKQRNILAVSGLMHPGMDADAVADTFAARITPRLVNLATGELLEKDPGKFNQAQALKDPQQSMALDASQDPAGIKRRSNLAEIYLVRDAAED</sequence>
<dbReference type="STRING" id="272620.KPN_00241"/>
<evidence type="ECO:0000256" key="2">
    <source>
        <dbReference type="ARBA" id="ARBA00022553"/>
    </source>
</evidence>
<proteinExistence type="predicted"/>
<dbReference type="EnsemblBacteria" id="ABR75694">
    <property type="protein sequence ID" value="ABR75694"/>
    <property type="gene ID" value="KPN_00241"/>
</dbReference>
<dbReference type="HOGENOM" id="CLU_1862518_0_0_6"/>
<dbReference type="GO" id="GO:0016020">
    <property type="term" value="C:membrane"/>
    <property type="evidence" value="ECO:0007669"/>
    <property type="project" value="InterPro"/>
</dbReference>
<evidence type="ECO:0000256" key="3">
    <source>
        <dbReference type="ARBA" id="ARBA00022630"/>
    </source>
</evidence>
<dbReference type="PaxDb" id="272620-KPN_00241"/>
<organism evidence="5 6">
    <name type="scientific">Klebsiella pneumoniae subsp. pneumoniae (strain ATCC 700721 / MGH 78578)</name>
    <dbReference type="NCBI Taxonomy" id="272620"/>
    <lineage>
        <taxon>Bacteria</taxon>
        <taxon>Pseudomonadati</taxon>
        <taxon>Pseudomonadota</taxon>
        <taxon>Gammaproteobacteria</taxon>
        <taxon>Enterobacterales</taxon>
        <taxon>Enterobacteriaceae</taxon>
        <taxon>Klebsiella/Raoultella group</taxon>
        <taxon>Klebsiella</taxon>
        <taxon>Klebsiella pneumoniae complex</taxon>
    </lineage>
</organism>
<keyword evidence="1" id="KW-0813">Transport</keyword>
<protein>
    <submittedName>
        <fullName evidence="5">Na+-transporting NADH:ubiquinone oxidoreductase, subunit NqrC</fullName>
    </submittedName>
</protein>
<dbReference type="PANTHER" id="PTHR37838:SF1">
    <property type="entry name" value="NA(+)-TRANSLOCATING NADH-QUINONE REDUCTASE SUBUNIT C"/>
    <property type="match status" value="1"/>
</dbReference>
<keyword evidence="4" id="KW-0288">FMN</keyword>